<dbReference type="EMBL" id="CAJHJT010000012">
    <property type="protein sequence ID" value="CAD6998078.1"/>
    <property type="molecule type" value="Genomic_DNA"/>
</dbReference>
<comment type="caution">
    <text evidence="1">The sequence shown here is derived from an EMBL/GenBank/DDBJ whole genome shotgun (WGS) entry which is preliminary data.</text>
</comment>
<sequence>MSSISISVTLSMYGRKRKDHISHGDQCCQWPDGVATVFFGNMGNELEMRFIVYGSWRRSKITSAG</sequence>
<dbReference type="Proteomes" id="UP000606786">
    <property type="component" value="Unassembled WGS sequence"/>
</dbReference>
<dbReference type="AlphaFoldDB" id="A0A811UID0"/>
<protein>
    <submittedName>
        <fullName evidence="1">(Mediterranean fruit fly) hypothetical protein</fullName>
    </submittedName>
</protein>
<name>A0A811UID0_CERCA</name>
<evidence type="ECO:0000313" key="1">
    <source>
        <dbReference type="EMBL" id="CAD6998078.1"/>
    </source>
</evidence>
<evidence type="ECO:0000313" key="2">
    <source>
        <dbReference type="Proteomes" id="UP000606786"/>
    </source>
</evidence>
<keyword evidence="2" id="KW-1185">Reference proteome</keyword>
<organism evidence="1 2">
    <name type="scientific">Ceratitis capitata</name>
    <name type="common">Mediterranean fruit fly</name>
    <name type="synonym">Tephritis capitata</name>
    <dbReference type="NCBI Taxonomy" id="7213"/>
    <lineage>
        <taxon>Eukaryota</taxon>
        <taxon>Metazoa</taxon>
        <taxon>Ecdysozoa</taxon>
        <taxon>Arthropoda</taxon>
        <taxon>Hexapoda</taxon>
        <taxon>Insecta</taxon>
        <taxon>Pterygota</taxon>
        <taxon>Neoptera</taxon>
        <taxon>Endopterygota</taxon>
        <taxon>Diptera</taxon>
        <taxon>Brachycera</taxon>
        <taxon>Muscomorpha</taxon>
        <taxon>Tephritoidea</taxon>
        <taxon>Tephritidae</taxon>
        <taxon>Ceratitis</taxon>
        <taxon>Ceratitis</taxon>
    </lineage>
</organism>
<reference evidence="1" key="1">
    <citation type="submission" date="2020-11" db="EMBL/GenBank/DDBJ databases">
        <authorList>
            <person name="Whitehead M."/>
        </authorList>
    </citation>
    <scope>NUCLEOTIDE SEQUENCE</scope>
    <source>
        <strain evidence="1">EGII</strain>
    </source>
</reference>
<proteinExistence type="predicted"/>
<gene>
    <name evidence="1" type="ORF">CCAP1982_LOCUS6692</name>
</gene>
<accession>A0A811UID0</accession>